<dbReference type="Pfam" id="PF00462">
    <property type="entry name" value="Glutaredoxin"/>
    <property type="match status" value="1"/>
</dbReference>
<reference evidence="6" key="2">
    <citation type="submission" date="2015-01" db="EMBL/GenBank/DDBJ databases">
        <title>Evolutionary Origins and Diversification of the Mycorrhizal Mutualists.</title>
        <authorList>
            <consortium name="DOE Joint Genome Institute"/>
            <consortium name="Mycorrhizal Genomics Consortium"/>
            <person name="Kohler A."/>
            <person name="Kuo A."/>
            <person name="Nagy L.G."/>
            <person name="Floudas D."/>
            <person name="Copeland A."/>
            <person name="Barry K.W."/>
            <person name="Cichocki N."/>
            <person name="Veneault-Fourrey C."/>
            <person name="LaButti K."/>
            <person name="Lindquist E.A."/>
            <person name="Lipzen A."/>
            <person name="Lundell T."/>
            <person name="Morin E."/>
            <person name="Murat C."/>
            <person name="Riley R."/>
            <person name="Ohm R."/>
            <person name="Sun H."/>
            <person name="Tunlid A."/>
            <person name="Henrissat B."/>
            <person name="Grigoriev I.V."/>
            <person name="Hibbett D.S."/>
            <person name="Martin F."/>
        </authorList>
    </citation>
    <scope>NUCLEOTIDE SEQUENCE [LARGE SCALE GENOMIC DNA]</scope>
    <source>
        <strain evidence="6">Zn</strain>
    </source>
</reference>
<evidence type="ECO:0000256" key="1">
    <source>
        <dbReference type="ARBA" id="ARBA00009630"/>
    </source>
</evidence>
<evidence type="ECO:0000313" key="6">
    <source>
        <dbReference type="Proteomes" id="UP000054321"/>
    </source>
</evidence>
<dbReference type="AlphaFoldDB" id="A0A0C3DIV3"/>
<dbReference type="InParanoid" id="A0A0C3DIV3"/>
<accession>A0A0C3DIV3</accession>
<dbReference type="FunCoup" id="A0A0C3DIV3">
    <property type="interactions" value="38"/>
</dbReference>
<reference evidence="5 6" key="1">
    <citation type="submission" date="2014-04" db="EMBL/GenBank/DDBJ databases">
        <authorList>
            <consortium name="DOE Joint Genome Institute"/>
            <person name="Kuo A."/>
            <person name="Martino E."/>
            <person name="Perotto S."/>
            <person name="Kohler A."/>
            <person name="Nagy L.G."/>
            <person name="Floudas D."/>
            <person name="Copeland A."/>
            <person name="Barry K.W."/>
            <person name="Cichocki N."/>
            <person name="Veneault-Fourrey C."/>
            <person name="LaButti K."/>
            <person name="Lindquist E.A."/>
            <person name="Lipzen A."/>
            <person name="Lundell T."/>
            <person name="Morin E."/>
            <person name="Murat C."/>
            <person name="Sun H."/>
            <person name="Tunlid A."/>
            <person name="Henrissat B."/>
            <person name="Grigoriev I.V."/>
            <person name="Hibbett D.S."/>
            <person name="Martin F."/>
            <person name="Nordberg H.P."/>
            <person name="Cantor M.N."/>
            <person name="Hua S.X."/>
        </authorList>
    </citation>
    <scope>NUCLEOTIDE SEQUENCE [LARGE SCALE GENOMIC DNA]</scope>
    <source>
        <strain evidence="5 6">Zn</strain>
    </source>
</reference>
<evidence type="ECO:0000256" key="2">
    <source>
        <dbReference type="SAM" id="MobiDB-lite"/>
    </source>
</evidence>
<feature type="transmembrane region" description="Helical" evidence="3">
    <location>
        <begin position="7"/>
        <end position="24"/>
    </location>
</feature>
<dbReference type="PRINTS" id="PR00160">
    <property type="entry name" value="GLUTAREDOXIN"/>
</dbReference>
<dbReference type="PANTHER" id="PTHR45694:SF5">
    <property type="entry name" value="GLUTAREDOXIN 2"/>
    <property type="match status" value="1"/>
</dbReference>
<gene>
    <name evidence="5" type="ORF">OIDMADRAFT_41145</name>
</gene>
<dbReference type="GO" id="GO:0000324">
    <property type="term" value="C:fungal-type vacuole"/>
    <property type="evidence" value="ECO:0007669"/>
    <property type="project" value="TreeGrafter"/>
</dbReference>
<dbReference type="GO" id="GO:0005796">
    <property type="term" value="C:Golgi lumen"/>
    <property type="evidence" value="ECO:0007669"/>
    <property type="project" value="TreeGrafter"/>
</dbReference>
<keyword evidence="3" id="KW-0812">Transmembrane</keyword>
<feature type="region of interest" description="Disordered" evidence="2">
    <location>
        <begin position="50"/>
        <end position="140"/>
    </location>
</feature>
<dbReference type="EMBL" id="KN832875">
    <property type="protein sequence ID" value="KIN01938.1"/>
    <property type="molecule type" value="Genomic_DNA"/>
</dbReference>
<feature type="domain" description="Glutaredoxin" evidence="4">
    <location>
        <begin position="155"/>
        <end position="220"/>
    </location>
</feature>
<sequence length="263" mass="29113">MPPRRRVKVFGILIFLAVVAYFMWSASLRQHRAADLRTAGDFYEKTLRALDQKPESQTAEAGADDSEEVSRAMSERLKEAAQVAKDKANKKAPKPDNPSDLVGVGNAREGVREEKGVAGRKKYQPASEQEPIKQETEEDHEAELQLNSILKKSPIIIFSKSYCPHSRRAKGILLEKYIIDPAPFVVELDQHPLGEALQALLAERTGRRTVPNVLINGVSIGGGDEVARLDSSHSLIEKVQDLGGRKILDVKQRPIEDGGYGLR</sequence>
<dbReference type="SUPFAM" id="SSF52833">
    <property type="entry name" value="Thioredoxin-like"/>
    <property type="match status" value="1"/>
</dbReference>
<feature type="compositionally biased region" description="Basic and acidic residues" evidence="2">
    <location>
        <begin position="68"/>
        <end position="89"/>
    </location>
</feature>
<dbReference type="PANTHER" id="PTHR45694">
    <property type="entry name" value="GLUTAREDOXIN 2"/>
    <property type="match status" value="1"/>
</dbReference>
<dbReference type="InterPro" id="IPR014025">
    <property type="entry name" value="Glutaredoxin_subgr"/>
</dbReference>
<comment type="similarity">
    <text evidence="1">Belongs to the glutaredoxin family. Monothiol subfamily.</text>
</comment>
<keyword evidence="3" id="KW-1133">Transmembrane helix</keyword>
<dbReference type="STRING" id="913774.A0A0C3DIV3"/>
<dbReference type="GO" id="GO:0005801">
    <property type="term" value="C:cis-Golgi network"/>
    <property type="evidence" value="ECO:0007669"/>
    <property type="project" value="UniProtKB-ARBA"/>
</dbReference>
<dbReference type="InterPro" id="IPR002109">
    <property type="entry name" value="Glutaredoxin"/>
</dbReference>
<evidence type="ECO:0000256" key="3">
    <source>
        <dbReference type="SAM" id="Phobius"/>
    </source>
</evidence>
<name>A0A0C3DIV3_OIDMZ</name>
<dbReference type="PROSITE" id="PS51354">
    <property type="entry name" value="GLUTAREDOXIN_2"/>
    <property type="match status" value="1"/>
</dbReference>
<organism evidence="5 6">
    <name type="scientific">Oidiodendron maius (strain Zn)</name>
    <dbReference type="NCBI Taxonomy" id="913774"/>
    <lineage>
        <taxon>Eukaryota</taxon>
        <taxon>Fungi</taxon>
        <taxon>Dikarya</taxon>
        <taxon>Ascomycota</taxon>
        <taxon>Pezizomycotina</taxon>
        <taxon>Leotiomycetes</taxon>
        <taxon>Leotiomycetes incertae sedis</taxon>
        <taxon>Myxotrichaceae</taxon>
        <taxon>Oidiodendron</taxon>
    </lineage>
</organism>
<dbReference type="Gene3D" id="3.40.30.10">
    <property type="entry name" value="Glutaredoxin"/>
    <property type="match status" value="1"/>
</dbReference>
<proteinExistence type="inferred from homology"/>
<keyword evidence="6" id="KW-1185">Reference proteome</keyword>
<dbReference type="FunFam" id="3.40.30.10:FF:000093">
    <property type="entry name" value="Glutaredoxin 2"/>
    <property type="match status" value="1"/>
</dbReference>
<dbReference type="GO" id="GO:0004362">
    <property type="term" value="F:glutathione-disulfide reductase (NADPH) activity"/>
    <property type="evidence" value="ECO:0007669"/>
    <property type="project" value="UniProtKB-ARBA"/>
</dbReference>
<protein>
    <recommendedName>
        <fullName evidence="4">Glutaredoxin domain-containing protein</fullName>
    </recommendedName>
</protein>
<keyword evidence="3" id="KW-0472">Membrane</keyword>
<dbReference type="HOGENOM" id="CLU_026126_0_0_1"/>
<evidence type="ECO:0000259" key="4">
    <source>
        <dbReference type="Pfam" id="PF00462"/>
    </source>
</evidence>
<evidence type="ECO:0000313" key="5">
    <source>
        <dbReference type="EMBL" id="KIN01938.1"/>
    </source>
</evidence>
<dbReference type="InterPro" id="IPR036249">
    <property type="entry name" value="Thioredoxin-like_sf"/>
</dbReference>
<dbReference type="CDD" id="cd03419">
    <property type="entry name" value="GRX_GRXh_1_2_like"/>
    <property type="match status" value="1"/>
</dbReference>
<dbReference type="Proteomes" id="UP000054321">
    <property type="component" value="Unassembled WGS sequence"/>
</dbReference>
<dbReference type="GO" id="GO:0034599">
    <property type="term" value="P:cellular response to oxidative stress"/>
    <property type="evidence" value="ECO:0007669"/>
    <property type="project" value="TreeGrafter"/>
</dbReference>
<dbReference type="OrthoDB" id="423313at2759"/>